<dbReference type="GO" id="GO:0005737">
    <property type="term" value="C:cytoplasm"/>
    <property type="evidence" value="ECO:0007669"/>
    <property type="project" value="UniProtKB-SubCell"/>
</dbReference>
<evidence type="ECO:0000313" key="10">
    <source>
        <dbReference type="Proteomes" id="UP000297890"/>
    </source>
</evidence>
<evidence type="ECO:0000256" key="1">
    <source>
        <dbReference type="ARBA" id="ARBA00022490"/>
    </source>
</evidence>
<protein>
    <recommendedName>
        <fullName evidence="6">Ribosomal RNA small subunit methyltransferase I</fullName>
        <ecNumber evidence="6">2.1.1.198</ecNumber>
    </recommendedName>
    <alternativeName>
        <fullName evidence="6">16S rRNA 2'-O-ribose C1402 methyltransferase</fullName>
    </alternativeName>
    <alternativeName>
        <fullName evidence="6">rRNA (cytidine-2'-O-)-methyltransferase RsmI</fullName>
    </alternativeName>
</protein>
<comment type="function">
    <text evidence="6">Catalyzes the 2'-O-methylation of the ribose of cytidine 1402 (C1402) in 16S rRNA.</text>
</comment>
<dbReference type="EMBL" id="SRIO01000005">
    <property type="protein sequence ID" value="TFZ83020.1"/>
    <property type="molecule type" value="Genomic_DNA"/>
</dbReference>
<sequence length="292" mass="31088">MVTQNAGVTPGTLYVVATPIGHLGDLSSRALEVLGAVDLIAAEDTRHTRGLLTHFGIQKPLIPLHEHNEARQMQMLIARLQAGAAIALVSDAGTPLISDPGYGLVAAAAAAGVVISPIPGPCAAIAALSVSGLPTDRFVFEGFLPPRRPARRTRLQQLARERRTLIFYESPRRLVEVLADCVEVLGGERKACLGRELTKRFETVYRGTLADVQSVLTTHSDALRGECVLLVAGAVASATEDAAGNADAERILADLVAQLPASQVARLMDRWFGGGRAHWYQRAIALRAAVDL</sequence>
<dbReference type="OrthoDB" id="9809084at2"/>
<dbReference type="InterPro" id="IPR018063">
    <property type="entry name" value="SAM_MeTrfase_RsmI_CS"/>
</dbReference>
<dbReference type="PROSITE" id="PS01296">
    <property type="entry name" value="RSMI"/>
    <property type="match status" value="1"/>
</dbReference>
<keyword evidence="5 6" id="KW-0949">S-adenosyl-L-methionine</keyword>
<gene>
    <name evidence="6 9" type="primary">rsmI</name>
    <name evidence="9" type="ORF">E4680_05105</name>
</gene>
<dbReference type="SUPFAM" id="SSF53790">
    <property type="entry name" value="Tetrapyrrole methylase"/>
    <property type="match status" value="1"/>
</dbReference>
<dbReference type="InterPro" id="IPR014776">
    <property type="entry name" value="4pyrrole_Mease_sub2"/>
</dbReference>
<dbReference type="PIRSF" id="PIRSF005917">
    <property type="entry name" value="MTase_YraL"/>
    <property type="match status" value="1"/>
</dbReference>
<evidence type="ECO:0000256" key="6">
    <source>
        <dbReference type="HAMAP-Rule" id="MF_01877"/>
    </source>
</evidence>
<dbReference type="RefSeq" id="WP_135281320.1">
    <property type="nucleotide sequence ID" value="NZ_SRIO01000005.1"/>
</dbReference>
<dbReference type="EC" id="2.1.1.198" evidence="6"/>
<dbReference type="Pfam" id="PF00590">
    <property type="entry name" value="TP_methylase"/>
    <property type="match status" value="1"/>
</dbReference>
<dbReference type="InterPro" id="IPR053910">
    <property type="entry name" value="RsmI_HTH"/>
</dbReference>
<dbReference type="Proteomes" id="UP000297890">
    <property type="component" value="Unassembled WGS sequence"/>
</dbReference>
<keyword evidence="1 6" id="KW-0963">Cytoplasm</keyword>
<dbReference type="InterPro" id="IPR035996">
    <property type="entry name" value="4pyrrol_Methylase_sf"/>
</dbReference>
<comment type="caution">
    <text evidence="9">The sequence shown here is derived from an EMBL/GenBank/DDBJ whole genome shotgun (WGS) entry which is preliminary data.</text>
</comment>
<dbReference type="Gene3D" id="3.40.1010.10">
    <property type="entry name" value="Cobalt-precorrin-4 Transmethylase, Domain 1"/>
    <property type="match status" value="1"/>
</dbReference>
<evidence type="ECO:0000256" key="5">
    <source>
        <dbReference type="ARBA" id="ARBA00022691"/>
    </source>
</evidence>
<dbReference type="GO" id="GO:0070677">
    <property type="term" value="F:rRNA (cytosine-2'-O-)-methyltransferase activity"/>
    <property type="evidence" value="ECO:0007669"/>
    <property type="project" value="UniProtKB-UniRule"/>
</dbReference>
<dbReference type="Gene3D" id="3.30.950.10">
    <property type="entry name" value="Methyltransferase, Cobalt-precorrin-4 Transmethylase, Domain 2"/>
    <property type="match status" value="1"/>
</dbReference>
<reference evidence="9 10" key="1">
    <citation type="journal article" date="2019" name="ISME J.">
        <title>Candidatus Macondimonas diazotrophica, a novel gammaproteobacterial genus dominating crude-oil-contaminated coastal sediments.</title>
        <authorList>
            <person name="Karthikeyan S."/>
            <person name="Konstantinidis K."/>
        </authorList>
    </citation>
    <scope>NUCLEOTIDE SEQUENCE [LARGE SCALE GENOMIC DNA]</scope>
    <source>
        <strain evidence="9 10">KTK01</strain>
    </source>
</reference>
<evidence type="ECO:0000256" key="3">
    <source>
        <dbReference type="ARBA" id="ARBA00022603"/>
    </source>
</evidence>
<feature type="domain" description="RsmI HTH" evidence="8">
    <location>
        <begin position="243"/>
        <end position="287"/>
    </location>
</feature>
<evidence type="ECO:0000259" key="8">
    <source>
        <dbReference type="Pfam" id="PF23016"/>
    </source>
</evidence>
<keyword evidence="10" id="KW-1185">Reference proteome</keyword>
<evidence type="ECO:0000259" key="7">
    <source>
        <dbReference type="Pfam" id="PF00590"/>
    </source>
</evidence>
<comment type="similarity">
    <text evidence="6">Belongs to the methyltransferase superfamily. RsmI family.</text>
</comment>
<evidence type="ECO:0000313" key="9">
    <source>
        <dbReference type="EMBL" id="TFZ83020.1"/>
    </source>
</evidence>
<dbReference type="PANTHER" id="PTHR46111:SF1">
    <property type="entry name" value="RIBOSOMAL RNA SMALL SUBUNIT METHYLTRANSFERASE I"/>
    <property type="match status" value="1"/>
</dbReference>
<proteinExistence type="inferred from homology"/>
<dbReference type="PANTHER" id="PTHR46111">
    <property type="entry name" value="RIBOSOMAL RNA SMALL SUBUNIT METHYLTRANSFERASE I"/>
    <property type="match status" value="1"/>
</dbReference>
<dbReference type="NCBIfam" id="TIGR00096">
    <property type="entry name" value="16S rRNA (cytidine(1402)-2'-O)-methyltransferase"/>
    <property type="match status" value="1"/>
</dbReference>
<evidence type="ECO:0000256" key="2">
    <source>
        <dbReference type="ARBA" id="ARBA00022552"/>
    </source>
</evidence>
<dbReference type="FunFam" id="3.40.1010.10:FF:000007">
    <property type="entry name" value="Ribosomal RNA small subunit methyltransferase I"/>
    <property type="match status" value="1"/>
</dbReference>
<name>A0A4Z0FA59_9GAMM</name>
<dbReference type="Pfam" id="PF23016">
    <property type="entry name" value="RsmI_C"/>
    <property type="match status" value="1"/>
</dbReference>
<organism evidence="9 10">
    <name type="scientific">Candidatus Macondimonas diazotrophica</name>
    <dbReference type="NCBI Taxonomy" id="2305248"/>
    <lineage>
        <taxon>Bacteria</taxon>
        <taxon>Pseudomonadati</taxon>
        <taxon>Pseudomonadota</taxon>
        <taxon>Gammaproteobacteria</taxon>
        <taxon>Chromatiales</taxon>
        <taxon>Ectothiorhodospiraceae</taxon>
        <taxon>Candidatus Macondimonas</taxon>
    </lineage>
</organism>
<dbReference type="InterPro" id="IPR008189">
    <property type="entry name" value="rRNA_ssu_MeTfrase_I"/>
</dbReference>
<evidence type="ECO:0000256" key="4">
    <source>
        <dbReference type="ARBA" id="ARBA00022679"/>
    </source>
</evidence>
<dbReference type="FunFam" id="3.30.950.10:FF:000002">
    <property type="entry name" value="Ribosomal RNA small subunit methyltransferase I"/>
    <property type="match status" value="1"/>
</dbReference>
<dbReference type="AlphaFoldDB" id="A0A4Z0FA59"/>
<feature type="domain" description="Tetrapyrrole methylase" evidence="7">
    <location>
        <begin position="12"/>
        <end position="212"/>
    </location>
</feature>
<dbReference type="InterPro" id="IPR000878">
    <property type="entry name" value="4pyrrol_Mease"/>
</dbReference>
<keyword evidence="3 6" id="KW-0489">Methyltransferase</keyword>
<dbReference type="InterPro" id="IPR014777">
    <property type="entry name" value="4pyrrole_Mease_sub1"/>
</dbReference>
<comment type="catalytic activity">
    <reaction evidence="6">
        <text>cytidine(1402) in 16S rRNA + S-adenosyl-L-methionine = 2'-O-methylcytidine(1402) in 16S rRNA + S-adenosyl-L-homocysteine + H(+)</text>
        <dbReference type="Rhea" id="RHEA:42924"/>
        <dbReference type="Rhea" id="RHEA-COMP:10285"/>
        <dbReference type="Rhea" id="RHEA-COMP:10286"/>
        <dbReference type="ChEBI" id="CHEBI:15378"/>
        <dbReference type="ChEBI" id="CHEBI:57856"/>
        <dbReference type="ChEBI" id="CHEBI:59789"/>
        <dbReference type="ChEBI" id="CHEBI:74495"/>
        <dbReference type="ChEBI" id="CHEBI:82748"/>
        <dbReference type="EC" id="2.1.1.198"/>
    </reaction>
</comment>
<keyword evidence="2 6" id="KW-0698">rRNA processing</keyword>
<keyword evidence="4 6" id="KW-0808">Transferase</keyword>
<comment type="subcellular location">
    <subcellularLocation>
        <location evidence="6">Cytoplasm</location>
    </subcellularLocation>
</comment>
<dbReference type="HAMAP" id="MF_01877">
    <property type="entry name" value="16SrRNA_methyltr_I"/>
    <property type="match status" value="1"/>
</dbReference>
<dbReference type="CDD" id="cd11648">
    <property type="entry name" value="RsmI"/>
    <property type="match status" value="1"/>
</dbReference>
<accession>A0A4Z0FA59</accession>